<keyword evidence="1" id="KW-1185">Reference proteome</keyword>
<reference evidence="2" key="1">
    <citation type="submission" date="2022-11" db="UniProtKB">
        <authorList>
            <consortium name="WormBaseParasite"/>
        </authorList>
    </citation>
    <scope>IDENTIFICATION</scope>
</reference>
<name>A0A914MYA5_MELIC</name>
<evidence type="ECO:0000313" key="1">
    <source>
        <dbReference type="Proteomes" id="UP000887563"/>
    </source>
</evidence>
<sequence>MGKPKQKLKESPSSDIRPKLELILRRSTRKRLAPKVEQEDEMEDIVVDEVPEMNQEEPVQEEKEDIEFTTGCTNRGFVCIWYK</sequence>
<dbReference type="Proteomes" id="UP000887563">
    <property type="component" value="Unplaced"/>
</dbReference>
<accession>A0A914MYA5</accession>
<dbReference type="WBParaSite" id="Minc3s03107g32803">
    <property type="protein sequence ID" value="Minc3s03107g32803"/>
    <property type="gene ID" value="Minc3s03107g32803"/>
</dbReference>
<protein>
    <submittedName>
        <fullName evidence="2">Candidate secreted effector</fullName>
    </submittedName>
</protein>
<dbReference type="AlphaFoldDB" id="A0A914MYA5"/>
<organism evidence="1 2">
    <name type="scientific">Meloidogyne incognita</name>
    <name type="common">Southern root-knot nematode worm</name>
    <name type="synonym">Oxyuris incognita</name>
    <dbReference type="NCBI Taxonomy" id="6306"/>
    <lineage>
        <taxon>Eukaryota</taxon>
        <taxon>Metazoa</taxon>
        <taxon>Ecdysozoa</taxon>
        <taxon>Nematoda</taxon>
        <taxon>Chromadorea</taxon>
        <taxon>Rhabditida</taxon>
        <taxon>Tylenchina</taxon>
        <taxon>Tylenchomorpha</taxon>
        <taxon>Tylenchoidea</taxon>
        <taxon>Meloidogynidae</taxon>
        <taxon>Meloidogyninae</taxon>
        <taxon>Meloidogyne</taxon>
        <taxon>Meloidogyne incognita group</taxon>
    </lineage>
</organism>
<evidence type="ECO:0000313" key="2">
    <source>
        <dbReference type="WBParaSite" id="Minc3s03107g32803"/>
    </source>
</evidence>
<proteinExistence type="predicted"/>